<keyword evidence="4" id="KW-1185">Reference proteome</keyword>
<dbReference type="GO" id="GO:0016791">
    <property type="term" value="F:phosphatase activity"/>
    <property type="evidence" value="ECO:0007669"/>
    <property type="project" value="TreeGrafter"/>
</dbReference>
<dbReference type="PANTHER" id="PTHR10000:SF25">
    <property type="entry name" value="PHOSPHATASE YKRA-RELATED"/>
    <property type="match status" value="1"/>
</dbReference>
<dbReference type="PANTHER" id="PTHR10000">
    <property type="entry name" value="PHOSPHOSERINE PHOSPHATASE"/>
    <property type="match status" value="1"/>
</dbReference>
<dbReference type="GO" id="GO:0000287">
    <property type="term" value="F:magnesium ion binding"/>
    <property type="evidence" value="ECO:0007669"/>
    <property type="project" value="TreeGrafter"/>
</dbReference>
<evidence type="ECO:0000313" key="3">
    <source>
        <dbReference type="Proteomes" id="UP001196408"/>
    </source>
</evidence>
<gene>
    <name evidence="1" type="ORF">KSV97_03690</name>
    <name evidence="2" type="ORF">KSW06_03645</name>
</gene>
<dbReference type="Proteomes" id="UP001197492">
    <property type="component" value="Unassembled WGS sequence"/>
</dbReference>
<dbReference type="AlphaFoldDB" id="A0AAW4MZL0"/>
<protein>
    <submittedName>
        <fullName evidence="1">HAD family hydrolase</fullName>
    </submittedName>
</protein>
<dbReference type="EMBL" id="JAHOEL010000016">
    <property type="protein sequence ID" value="MBV3392361.1"/>
    <property type="molecule type" value="Genomic_DNA"/>
</dbReference>
<dbReference type="NCBIfam" id="TIGR01484">
    <property type="entry name" value="HAD-SF-IIB"/>
    <property type="match status" value="1"/>
</dbReference>
<reference evidence="1 4" key="1">
    <citation type="submission" date="2021-06" db="EMBL/GenBank/DDBJ databases">
        <title>Collection of gut derived symbiotic bacterial strains cultured from healthy donors.</title>
        <authorList>
            <person name="Lin H."/>
            <person name="Littmann E."/>
            <person name="Pamer E.G."/>
        </authorList>
    </citation>
    <scope>NUCLEOTIDE SEQUENCE</scope>
    <source>
        <strain evidence="2 4">MSK.21.70</strain>
        <strain evidence="1">MSK.21.82</strain>
    </source>
</reference>
<dbReference type="Proteomes" id="UP001196408">
    <property type="component" value="Unassembled WGS sequence"/>
</dbReference>
<dbReference type="Pfam" id="PF08282">
    <property type="entry name" value="Hydrolase_3"/>
    <property type="match status" value="1"/>
</dbReference>
<dbReference type="InterPro" id="IPR000150">
    <property type="entry name" value="Cof"/>
</dbReference>
<accession>A0AAW4MZL0</accession>
<proteinExistence type="predicted"/>
<name>A0AAW4MZL0_9FIRM</name>
<evidence type="ECO:0000313" key="2">
    <source>
        <dbReference type="EMBL" id="MBV3392361.1"/>
    </source>
</evidence>
<dbReference type="SFLD" id="SFLDG01140">
    <property type="entry name" value="C2.B:_Phosphomannomutase_and_P"/>
    <property type="match status" value="1"/>
</dbReference>
<dbReference type="SFLD" id="SFLDS00003">
    <property type="entry name" value="Haloacid_Dehalogenase"/>
    <property type="match status" value="1"/>
</dbReference>
<dbReference type="NCBIfam" id="TIGR00099">
    <property type="entry name" value="Cof-subfamily"/>
    <property type="match status" value="1"/>
</dbReference>
<dbReference type="GO" id="GO:0005829">
    <property type="term" value="C:cytosol"/>
    <property type="evidence" value="ECO:0007669"/>
    <property type="project" value="TreeGrafter"/>
</dbReference>
<keyword evidence="1" id="KW-0378">Hydrolase</keyword>
<comment type="caution">
    <text evidence="1">The sequence shown here is derived from an EMBL/GenBank/DDBJ whole genome shotgun (WGS) entry which is preliminary data.</text>
</comment>
<dbReference type="EMBL" id="JAHOEF010000015">
    <property type="protein sequence ID" value="MBV3382348.1"/>
    <property type="molecule type" value="Genomic_DNA"/>
</dbReference>
<evidence type="ECO:0000313" key="4">
    <source>
        <dbReference type="Proteomes" id="UP001197492"/>
    </source>
</evidence>
<organism evidence="1 3">
    <name type="scientific">Catenibacterium mitsuokai</name>
    <dbReference type="NCBI Taxonomy" id="100886"/>
    <lineage>
        <taxon>Bacteria</taxon>
        <taxon>Bacillati</taxon>
        <taxon>Bacillota</taxon>
        <taxon>Erysipelotrichia</taxon>
        <taxon>Erysipelotrichales</taxon>
        <taxon>Coprobacillaceae</taxon>
        <taxon>Catenibacterium</taxon>
    </lineage>
</organism>
<sequence length="267" mass="30546">MKEKVLFFDIDGTLVDNTYGVYEVPEGVKRELKRIQNDGHKLFICSGRPKAMINQQFLDLGFDGYVLYNGGYIEIDGESIFEERMDTELATQTVDMLEELNCDYMIETAHHIYIDKRYKELYTFFKNLGMEEMFSMDFDRDDVLKRAIKIEANVTNKDKQKVSDYLDGKFGTTISFDQHGSDNSFEFFSPTMSKAIGIKKVLEHYGLDIKDTYAFGDGLNDIEMIQLCQVGVAMGNAVDELKAQADIICKPIDKNGLEDILKALFPQ</sequence>
<dbReference type="RefSeq" id="WP_217747311.1">
    <property type="nucleotide sequence ID" value="NZ_JAHOEB010000016.1"/>
</dbReference>
<dbReference type="InterPro" id="IPR006379">
    <property type="entry name" value="HAD-SF_hydro_IIB"/>
</dbReference>
<evidence type="ECO:0000313" key="1">
    <source>
        <dbReference type="EMBL" id="MBV3382348.1"/>
    </source>
</evidence>